<dbReference type="Gene3D" id="3.30.2350.10">
    <property type="entry name" value="Pseudouridine synthase"/>
    <property type="match status" value="1"/>
</dbReference>
<evidence type="ECO:0000256" key="1">
    <source>
        <dbReference type="ARBA" id="ARBA00010876"/>
    </source>
</evidence>
<dbReference type="PANTHER" id="PTHR21600">
    <property type="entry name" value="MITOCHONDRIAL RNA PSEUDOURIDINE SYNTHASE"/>
    <property type="match status" value="1"/>
</dbReference>
<dbReference type="InterPro" id="IPR006225">
    <property type="entry name" value="PsdUridine_synth_RluC/D"/>
</dbReference>
<feature type="domain" description="RNA-binding S4" evidence="3">
    <location>
        <begin position="29"/>
        <end position="93"/>
    </location>
</feature>
<dbReference type="Pfam" id="PF00849">
    <property type="entry name" value="PseudoU_synth_2"/>
    <property type="match status" value="1"/>
</dbReference>
<dbReference type="InterPro" id="IPR002942">
    <property type="entry name" value="S4_RNA-bd"/>
</dbReference>
<dbReference type="EMBL" id="UINC01061248">
    <property type="protein sequence ID" value="SVB86625.1"/>
    <property type="molecule type" value="Genomic_DNA"/>
</dbReference>
<dbReference type="InterPro" id="IPR020103">
    <property type="entry name" value="PsdUridine_synth_cat_dom_sf"/>
</dbReference>
<organism evidence="4">
    <name type="scientific">marine metagenome</name>
    <dbReference type="NCBI Taxonomy" id="408172"/>
    <lineage>
        <taxon>unclassified sequences</taxon>
        <taxon>metagenomes</taxon>
        <taxon>ecological metagenomes</taxon>
    </lineage>
</organism>
<name>A0A382HHS9_9ZZZZ</name>
<dbReference type="CDD" id="cd00165">
    <property type="entry name" value="S4"/>
    <property type="match status" value="1"/>
</dbReference>
<dbReference type="Pfam" id="PF01479">
    <property type="entry name" value="S4"/>
    <property type="match status" value="1"/>
</dbReference>
<dbReference type="SUPFAM" id="SSF55174">
    <property type="entry name" value="Alpha-L RNA-binding motif"/>
    <property type="match status" value="1"/>
</dbReference>
<proteinExistence type="inferred from homology"/>
<dbReference type="CDD" id="cd02869">
    <property type="entry name" value="PseudoU_synth_RluA_like"/>
    <property type="match status" value="1"/>
</dbReference>
<reference evidence="4" key="1">
    <citation type="submission" date="2018-05" db="EMBL/GenBank/DDBJ databases">
        <authorList>
            <person name="Lanie J.A."/>
            <person name="Ng W.-L."/>
            <person name="Kazmierczak K.M."/>
            <person name="Andrzejewski T.M."/>
            <person name="Davidsen T.M."/>
            <person name="Wayne K.J."/>
            <person name="Tettelin H."/>
            <person name="Glass J.I."/>
            <person name="Rusch D."/>
            <person name="Podicherti R."/>
            <person name="Tsui H.-C.T."/>
            <person name="Winkler M.E."/>
        </authorList>
    </citation>
    <scope>NUCLEOTIDE SEQUENCE</scope>
</reference>
<dbReference type="PANTHER" id="PTHR21600:SF44">
    <property type="entry name" value="RIBOSOMAL LARGE SUBUNIT PSEUDOURIDINE SYNTHASE D"/>
    <property type="match status" value="1"/>
</dbReference>
<dbReference type="SMART" id="SM00363">
    <property type="entry name" value="S4"/>
    <property type="match status" value="1"/>
</dbReference>
<dbReference type="InterPro" id="IPR036986">
    <property type="entry name" value="S4_RNA-bd_sf"/>
</dbReference>
<dbReference type="PROSITE" id="PS01129">
    <property type="entry name" value="PSI_RLU"/>
    <property type="match status" value="1"/>
</dbReference>
<dbReference type="SUPFAM" id="SSF55120">
    <property type="entry name" value="Pseudouridine synthase"/>
    <property type="match status" value="1"/>
</dbReference>
<dbReference type="NCBIfam" id="TIGR00005">
    <property type="entry name" value="rluA_subfam"/>
    <property type="match status" value="1"/>
</dbReference>
<dbReference type="InterPro" id="IPR050188">
    <property type="entry name" value="RluA_PseudoU_synthase"/>
</dbReference>
<accession>A0A382HHS9</accession>
<comment type="similarity">
    <text evidence="1">Belongs to the pseudouridine synthase RluA family.</text>
</comment>
<dbReference type="GO" id="GO:0000455">
    <property type="term" value="P:enzyme-directed rRNA pseudouridine synthesis"/>
    <property type="evidence" value="ECO:0007669"/>
    <property type="project" value="TreeGrafter"/>
</dbReference>
<dbReference type="InterPro" id="IPR006224">
    <property type="entry name" value="PsdUridine_synth_RluA-like_CS"/>
</dbReference>
<gene>
    <name evidence="4" type="ORF">METZ01_LOCUS239479</name>
</gene>
<dbReference type="GO" id="GO:0009982">
    <property type="term" value="F:pseudouridine synthase activity"/>
    <property type="evidence" value="ECO:0007669"/>
    <property type="project" value="InterPro"/>
</dbReference>
<evidence type="ECO:0000313" key="4">
    <source>
        <dbReference type="EMBL" id="SVB86625.1"/>
    </source>
</evidence>
<feature type="non-terminal residue" evidence="4">
    <location>
        <position position="1"/>
    </location>
</feature>
<dbReference type="AlphaFoldDB" id="A0A382HHS9"/>
<sequence length="335" mass="37072">VPDSATTRRLVQSISEHVTLEVSNENTGYRVDQFLAAHLAHMTRSHIQKLIKDERVTIDTKLARASTTVHTGNIVRLELPPAIPAKPKAEALPIDVVYEDSDVIVVNKSAGMVVHPAAGHPDGTLVNALIHHVSDLSGIGGELRPGIVHRLDRGTSGLIVIAKHDQAHADLAKQFKNRKVEKEYTVLVWGVVQQGQRIDLPIGRDPLDRKKISTRSRRAREAVTRVVGAEHLDGVSFLKVTIATGRTHQIRVHLSAIGHPIVGDQAYGGNKRHPPVHLKIVQRLDRPFLHASRLVFTHPNDGRTIELSCAPPRDLQDVITDIREITVTRRAERHQ</sequence>
<evidence type="ECO:0000256" key="2">
    <source>
        <dbReference type="ARBA" id="ARBA00023235"/>
    </source>
</evidence>
<evidence type="ECO:0000259" key="3">
    <source>
        <dbReference type="SMART" id="SM00363"/>
    </source>
</evidence>
<dbReference type="InterPro" id="IPR006145">
    <property type="entry name" value="PsdUridine_synth_RsuA/RluA"/>
</dbReference>
<keyword evidence="2" id="KW-0413">Isomerase</keyword>
<dbReference type="Gene3D" id="3.10.290.10">
    <property type="entry name" value="RNA-binding S4 domain"/>
    <property type="match status" value="1"/>
</dbReference>
<protein>
    <recommendedName>
        <fullName evidence="3">RNA-binding S4 domain-containing protein</fullName>
    </recommendedName>
</protein>
<dbReference type="GO" id="GO:0003723">
    <property type="term" value="F:RNA binding"/>
    <property type="evidence" value="ECO:0007669"/>
    <property type="project" value="InterPro"/>
</dbReference>
<dbReference type="PROSITE" id="PS50889">
    <property type="entry name" value="S4"/>
    <property type="match status" value="1"/>
</dbReference>